<evidence type="ECO:0000313" key="2">
    <source>
        <dbReference type="EMBL" id="CAH3014793.1"/>
    </source>
</evidence>
<dbReference type="Pfam" id="PF00024">
    <property type="entry name" value="PAN_1"/>
    <property type="match status" value="1"/>
</dbReference>
<sequence>MEHIDRLYFTHSFAIVLKVYLAEAEKDTRIEKRSTLGAIITKKGFFLKGFSFKQARVSSFTSCGQVCLKDPRCISTNFNLLIEDKRYTCELNSAGLQEDDTLVPHKGVVFSQYAYKKHKFHDINEGHTDGIVNSSFFLYS</sequence>
<reference evidence="2 3" key="1">
    <citation type="submission" date="2022-05" db="EMBL/GenBank/DDBJ databases">
        <authorList>
            <consortium name="Genoscope - CEA"/>
            <person name="William W."/>
        </authorList>
    </citation>
    <scope>NUCLEOTIDE SEQUENCE [LARGE SCALE GENOMIC DNA]</scope>
</reference>
<dbReference type="Proteomes" id="UP001159427">
    <property type="component" value="Unassembled WGS sequence"/>
</dbReference>
<dbReference type="EMBL" id="CALNXI010000014">
    <property type="protein sequence ID" value="CAH3014793.1"/>
    <property type="molecule type" value="Genomic_DNA"/>
</dbReference>
<name>A0ABN8LH62_9CNID</name>
<dbReference type="InterPro" id="IPR003609">
    <property type="entry name" value="Pan_app"/>
</dbReference>
<organism evidence="2 3">
    <name type="scientific">Porites evermanni</name>
    <dbReference type="NCBI Taxonomy" id="104178"/>
    <lineage>
        <taxon>Eukaryota</taxon>
        <taxon>Metazoa</taxon>
        <taxon>Cnidaria</taxon>
        <taxon>Anthozoa</taxon>
        <taxon>Hexacorallia</taxon>
        <taxon>Scleractinia</taxon>
        <taxon>Fungiina</taxon>
        <taxon>Poritidae</taxon>
        <taxon>Porites</taxon>
    </lineage>
</organism>
<keyword evidence="3" id="KW-1185">Reference proteome</keyword>
<evidence type="ECO:0000259" key="1">
    <source>
        <dbReference type="Pfam" id="PF00024"/>
    </source>
</evidence>
<feature type="domain" description="Apple" evidence="1">
    <location>
        <begin position="43"/>
        <end position="104"/>
    </location>
</feature>
<dbReference type="Gene3D" id="3.50.4.10">
    <property type="entry name" value="Hepatocyte Growth Factor"/>
    <property type="match status" value="1"/>
</dbReference>
<protein>
    <recommendedName>
        <fullName evidence="1">Apple domain-containing protein</fullName>
    </recommendedName>
</protein>
<proteinExistence type="predicted"/>
<comment type="caution">
    <text evidence="2">The sequence shown here is derived from an EMBL/GenBank/DDBJ whole genome shotgun (WGS) entry which is preliminary data.</text>
</comment>
<evidence type="ECO:0000313" key="3">
    <source>
        <dbReference type="Proteomes" id="UP001159427"/>
    </source>
</evidence>
<gene>
    <name evidence="2" type="ORF">PEVE_00006187</name>
</gene>
<accession>A0ABN8LH62</accession>